<dbReference type="Proteomes" id="UP000239203">
    <property type="component" value="Unassembled WGS sequence"/>
</dbReference>
<name>A0A2S6GSE3_9PSEU</name>
<comment type="caution">
    <text evidence="1">The sequence shown here is derived from an EMBL/GenBank/DDBJ whole genome shotgun (WGS) entry which is preliminary data.</text>
</comment>
<accession>A0A2S6GSE3</accession>
<sequence length="781" mass="85124">MDRSRAAEPPEESGYAVGRLWDALHSAATLGNAAARARAAAKVERWRSVLDGMASGGLAIGSRTPVADTPVWATLEVVTGGFATGHLLADQPLDSAEWARLDALPPGPGRTDRERLNLHYLTDEGQAELLAALAEERYRIDLPEHAALAVVALLVERHRPEQALDLVTALRPLMDRLRFTPVFTDRPIGAGESVHLVRVGEVAEALRDRSVPGQLVAMRETLSVWNPLYDDLIALWADTVEGDLPHLVDGAVVGGQPAGHFLDGWAARRTRWLDRYLAAERAAATPSRHRHAKSTFTWLRRALEDGGADGSGLTGRDIGRIRRALAGAVTRYGAPGSDTHTASRASQAEEIARPTHAQVAWAVAKRLDRYPADGGLPDLDPVVADVTPAEHPELGADAPVPPSVRTRVLRALEAPVDELVAHGVITSSEVLASVLPQVSARYVSGSIDDPVVAGLHARTYTAFRRRRGVLLLNLESQVGFHELPWVGPMQDFRTSGRSGRPAGQALRRAVLLALRSFPAQILPNPLVREIGALARAADVRLPLVEELAADIFMDEFTDKWERAARIASRVLEGTLYARYYDLPRPSDWPVEQPRVTLWERTRGRASNSFGELCRARAVEAGKKRGWSVAGNGAVLEQSQILTTHNLAVLAAELDLLPVLRDQAPDLVDRILAELLRGWDRLPQEHHPRLTTIKNIAYSWRQAVYFLSLCDDERQAVVVADLRAATASGRRAALRPVVDGLATVLDGGRFTAEGLTADGRGKRLLGWSLGPHWLVEMLDSAR</sequence>
<keyword evidence="2" id="KW-1185">Reference proteome</keyword>
<protein>
    <submittedName>
        <fullName evidence="1">Uncharacterized protein</fullName>
    </submittedName>
</protein>
<proteinExistence type="predicted"/>
<dbReference type="EMBL" id="PTIX01000006">
    <property type="protein sequence ID" value="PPK68130.1"/>
    <property type="molecule type" value="Genomic_DNA"/>
</dbReference>
<organism evidence="1 2">
    <name type="scientific">Actinokineospora auranticolor</name>
    <dbReference type="NCBI Taxonomy" id="155976"/>
    <lineage>
        <taxon>Bacteria</taxon>
        <taxon>Bacillati</taxon>
        <taxon>Actinomycetota</taxon>
        <taxon>Actinomycetes</taxon>
        <taxon>Pseudonocardiales</taxon>
        <taxon>Pseudonocardiaceae</taxon>
        <taxon>Actinokineospora</taxon>
    </lineage>
</organism>
<dbReference type="RefSeq" id="WP_245931281.1">
    <property type="nucleotide sequence ID" value="NZ_CP154825.1"/>
</dbReference>
<dbReference type="AlphaFoldDB" id="A0A2S6GSE3"/>
<evidence type="ECO:0000313" key="2">
    <source>
        <dbReference type="Proteomes" id="UP000239203"/>
    </source>
</evidence>
<evidence type="ECO:0000313" key="1">
    <source>
        <dbReference type="EMBL" id="PPK68130.1"/>
    </source>
</evidence>
<reference evidence="1 2" key="1">
    <citation type="submission" date="2018-02" db="EMBL/GenBank/DDBJ databases">
        <title>Genomic Encyclopedia of Archaeal and Bacterial Type Strains, Phase II (KMG-II): from individual species to whole genera.</title>
        <authorList>
            <person name="Goeker M."/>
        </authorList>
    </citation>
    <scope>NUCLEOTIDE SEQUENCE [LARGE SCALE GENOMIC DNA]</scope>
    <source>
        <strain evidence="1 2">YU 961-1</strain>
    </source>
</reference>
<gene>
    <name evidence="1" type="ORF">CLV40_106367</name>
</gene>